<sequence>MLKAQVGHQGELIYVWSYNGFTQAGTIHYYDVKRDKWIVTVLGVELEVDIYPDGSVRSQAKHGETGIWFPMDDGPKIGIEEGVARFKALAFNYLALGVGHGKITLDHT</sequence>
<organism evidence="1 2">
    <name type="scientific">Dyella mobilis</name>
    <dbReference type="NCBI Taxonomy" id="1849582"/>
    <lineage>
        <taxon>Bacteria</taxon>
        <taxon>Pseudomonadati</taxon>
        <taxon>Pseudomonadota</taxon>
        <taxon>Gammaproteobacteria</taxon>
        <taxon>Lysobacterales</taxon>
        <taxon>Rhodanobacteraceae</taxon>
        <taxon>Dyella</taxon>
    </lineage>
</organism>
<comment type="caution">
    <text evidence="1">The sequence shown here is derived from an EMBL/GenBank/DDBJ whole genome shotgun (WGS) entry which is preliminary data.</text>
</comment>
<gene>
    <name evidence="1" type="ORF">ISS99_17210</name>
</gene>
<dbReference type="Proteomes" id="UP001430193">
    <property type="component" value="Unassembled WGS sequence"/>
</dbReference>
<reference evidence="1" key="1">
    <citation type="submission" date="2020-10" db="EMBL/GenBank/DDBJ databases">
        <title>Phylogeny of dyella-like bacteria.</title>
        <authorList>
            <person name="Fu J."/>
        </authorList>
    </citation>
    <scope>NUCLEOTIDE SEQUENCE</scope>
    <source>
        <strain evidence="1">DHON07</strain>
    </source>
</reference>
<proteinExistence type="predicted"/>
<dbReference type="RefSeq" id="WP_204632859.1">
    <property type="nucleotide sequence ID" value="NZ_BSOC01000005.1"/>
</dbReference>
<dbReference type="EMBL" id="JADIKF010000040">
    <property type="protein sequence ID" value="MBM7131269.1"/>
    <property type="molecule type" value="Genomic_DNA"/>
</dbReference>
<keyword evidence="2" id="KW-1185">Reference proteome</keyword>
<name>A0ABS2KK06_9GAMM</name>
<protein>
    <submittedName>
        <fullName evidence="1">Uncharacterized protein</fullName>
    </submittedName>
</protein>
<evidence type="ECO:0000313" key="1">
    <source>
        <dbReference type="EMBL" id="MBM7131269.1"/>
    </source>
</evidence>
<evidence type="ECO:0000313" key="2">
    <source>
        <dbReference type="Proteomes" id="UP001430193"/>
    </source>
</evidence>
<accession>A0ABS2KK06</accession>